<protein>
    <submittedName>
        <fullName evidence="1">Uncharacterized protein</fullName>
    </submittedName>
</protein>
<gene>
    <name evidence="1" type="ORF">PAN31108_00079</name>
</gene>
<dbReference type="EMBL" id="CABPSB010000001">
    <property type="protein sequence ID" value="VVD60415.1"/>
    <property type="molecule type" value="Genomic_DNA"/>
</dbReference>
<sequence length="64" mass="7141">MPIEIGHLSIKSTVVQRAAHSTELPSATDDLPLAIQAFDEQARADLLAECRAIVREMLERARER</sequence>
<name>A0A5E4RB91_9BURK</name>
<evidence type="ECO:0000313" key="1">
    <source>
        <dbReference type="EMBL" id="VVD60415.1"/>
    </source>
</evidence>
<organism evidence="1 2">
    <name type="scientific">Pandoraea anhela</name>
    <dbReference type="NCBI Taxonomy" id="2508295"/>
    <lineage>
        <taxon>Bacteria</taxon>
        <taxon>Pseudomonadati</taxon>
        <taxon>Pseudomonadota</taxon>
        <taxon>Betaproteobacteria</taxon>
        <taxon>Burkholderiales</taxon>
        <taxon>Burkholderiaceae</taxon>
        <taxon>Pandoraea</taxon>
    </lineage>
</organism>
<dbReference type="AlphaFoldDB" id="A0A5E4RB91"/>
<evidence type="ECO:0000313" key="2">
    <source>
        <dbReference type="Proteomes" id="UP000406256"/>
    </source>
</evidence>
<dbReference type="Pfam" id="PF19265">
    <property type="entry name" value="DUF5908"/>
    <property type="match status" value="1"/>
</dbReference>
<accession>A0A5E4RB91</accession>
<reference evidence="1 2" key="1">
    <citation type="submission" date="2019-08" db="EMBL/GenBank/DDBJ databases">
        <authorList>
            <person name="Peeters C."/>
        </authorList>
    </citation>
    <scope>NUCLEOTIDE SEQUENCE [LARGE SCALE GENOMIC DNA]</scope>
    <source>
        <strain evidence="1 2">LMG 31108</strain>
    </source>
</reference>
<keyword evidence="2" id="KW-1185">Reference proteome</keyword>
<dbReference type="InterPro" id="IPR045459">
    <property type="entry name" value="DUF5908"/>
</dbReference>
<dbReference type="OrthoDB" id="8943524at2"/>
<proteinExistence type="predicted"/>
<dbReference type="RefSeq" id="WP_150666942.1">
    <property type="nucleotide sequence ID" value="NZ_CABPSB010000001.1"/>
</dbReference>
<dbReference type="Proteomes" id="UP000406256">
    <property type="component" value="Unassembled WGS sequence"/>
</dbReference>